<sequence>MADHDRAVPPTRGCVAKRESILSAARTVFGRDGYLRASIETIAGEAGVSTRTIYNHFDGKENLFAIVIEDSARQVTTALTELMQRHLDQVTDLQSALVDLGTDWVTPRREFADHFAMVRHLAAEAASLPDALLATWHDNGPSRAEDALARHFQHLADRRLLQLDNAQRAANHYIWLVLGEVNSRTQTGLPPLGVAEKKELIAAGVHAFLYGYSPRSSAPA</sequence>
<organism evidence="6 7">
    <name type="scientific">Amycolatopsis keratiniphila subsp. keratiniphila</name>
    <dbReference type="NCBI Taxonomy" id="227715"/>
    <lineage>
        <taxon>Bacteria</taxon>
        <taxon>Bacillati</taxon>
        <taxon>Actinomycetota</taxon>
        <taxon>Actinomycetes</taxon>
        <taxon>Pseudonocardiales</taxon>
        <taxon>Pseudonocardiaceae</taxon>
        <taxon>Amycolatopsis</taxon>
        <taxon>Amycolatopsis japonica group</taxon>
    </lineage>
</organism>
<dbReference type="PANTHER" id="PTHR30055:SF146">
    <property type="entry name" value="HTH-TYPE TRANSCRIPTIONAL DUAL REGULATOR CECR"/>
    <property type="match status" value="1"/>
</dbReference>
<dbReference type="OrthoDB" id="7186128at2"/>
<reference evidence="6 7" key="1">
    <citation type="submission" date="2016-12" db="EMBL/GenBank/DDBJ databases">
        <title>Amycolatopsis keratiniphila subsp. keratiniphila genome sequencing and assembly.</title>
        <authorList>
            <person name="Mayilraj S."/>
            <person name="Kaur N."/>
        </authorList>
    </citation>
    <scope>NUCLEOTIDE SEQUENCE [LARGE SCALE GENOMIC DNA]</scope>
    <source>
        <strain evidence="6 7">DSM 44409</strain>
    </source>
</reference>
<evidence type="ECO:0000256" key="3">
    <source>
        <dbReference type="ARBA" id="ARBA00023163"/>
    </source>
</evidence>
<dbReference type="Gene3D" id="1.10.357.10">
    <property type="entry name" value="Tetracycline Repressor, domain 2"/>
    <property type="match status" value="1"/>
</dbReference>
<dbReference type="FunFam" id="1.10.10.60:FF:000141">
    <property type="entry name" value="TetR family transcriptional regulator"/>
    <property type="match status" value="1"/>
</dbReference>
<dbReference type="GO" id="GO:0045892">
    <property type="term" value="P:negative regulation of DNA-templated transcription"/>
    <property type="evidence" value="ECO:0007669"/>
    <property type="project" value="UniProtKB-ARBA"/>
</dbReference>
<comment type="caution">
    <text evidence="6">The sequence shown here is derived from an EMBL/GenBank/DDBJ whole genome shotgun (WGS) entry which is preliminary data.</text>
</comment>
<dbReference type="InterPro" id="IPR023772">
    <property type="entry name" value="DNA-bd_HTH_TetR-type_CS"/>
</dbReference>
<keyword evidence="3" id="KW-0804">Transcription</keyword>
<feature type="DNA-binding region" description="H-T-H motif" evidence="4">
    <location>
        <begin position="38"/>
        <end position="57"/>
    </location>
</feature>
<dbReference type="GO" id="GO:0000976">
    <property type="term" value="F:transcription cis-regulatory region binding"/>
    <property type="evidence" value="ECO:0007669"/>
    <property type="project" value="TreeGrafter"/>
</dbReference>
<dbReference type="AlphaFoldDB" id="A0A1W2M3I6"/>
<evidence type="ECO:0000313" key="7">
    <source>
        <dbReference type="Proteomes" id="UP000076660"/>
    </source>
</evidence>
<dbReference type="PANTHER" id="PTHR30055">
    <property type="entry name" value="HTH-TYPE TRANSCRIPTIONAL REGULATOR RUTR"/>
    <property type="match status" value="1"/>
</dbReference>
<dbReference type="InterPro" id="IPR050109">
    <property type="entry name" value="HTH-type_TetR-like_transc_reg"/>
</dbReference>
<dbReference type="SUPFAM" id="SSF46689">
    <property type="entry name" value="Homeodomain-like"/>
    <property type="match status" value="1"/>
</dbReference>
<dbReference type="Pfam" id="PF00440">
    <property type="entry name" value="TetR_N"/>
    <property type="match status" value="1"/>
</dbReference>
<dbReference type="InterPro" id="IPR009057">
    <property type="entry name" value="Homeodomain-like_sf"/>
</dbReference>
<keyword evidence="2 4" id="KW-0238">DNA-binding</keyword>
<dbReference type="GO" id="GO:0003700">
    <property type="term" value="F:DNA-binding transcription factor activity"/>
    <property type="evidence" value="ECO:0007669"/>
    <property type="project" value="TreeGrafter"/>
</dbReference>
<dbReference type="Gene3D" id="1.10.10.60">
    <property type="entry name" value="Homeodomain-like"/>
    <property type="match status" value="1"/>
</dbReference>
<dbReference type="PROSITE" id="PS50977">
    <property type="entry name" value="HTH_TETR_2"/>
    <property type="match status" value="1"/>
</dbReference>
<dbReference type="Proteomes" id="UP000076660">
    <property type="component" value="Unassembled WGS sequence"/>
</dbReference>
<dbReference type="Pfam" id="PF14246">
    <property type="entry name" value="TetR_C_7"/>
    <property type="match status" value="1"/>
</dbReference>
<evidence type="ECO:0000256" key="2">
    <source>
        <dbReference type="ARBA" id="ARBA00023125"/>
    </source>
</evidence>
<dbReference type="RefSeq" id="WP_063276271.1">
    <property type="nucleotide sequence ID" value="NZ_LQMT02000005.1"/>
</dbReference>
<name>A0A1W2M3I6_9PSEU</name>
<dbReference type="EMBL" id="LQMT02000005">
    <property type="protein sequence ID" value="ONF74373.1"/>
    <property type="molecule type" value="Genomic_DNA"/>
</dbReference>
<dbReference type="PROSITE" id="PS01081">
    <property type="entry name" value="HTH_TETR_1"/>
    <property type="match status" value="1"/>
</dbReference>
<dbReference type="InterPro" id="IPR001647">
    <property type="entry name" value="HTH_TetR"/>
</dbReference>
<proteinExistence type="predicted"/>
<evidence type="ECO:0000313" key="6">
    <source>
        <dbReference type="EMBL" id="ONF74373.1"/>
    </source>
</evidence>
<gene>
    <name evidence="6" type="ORF">AVR91_0203545</name>
</gene>
<dbReference type="InterPro" id="IPR039536">
    <property type="entry name" value="TetR_C_Proteobacteria"/>
</dbReference>
<evidence type="ECO:0000256" key="1">
    <source>
        <dbReference type="ARBA" id="ARBA00023015"/>
    </source>
</evidence>
<feature type="domain" description="HTH tetR-type" evidence="5">
    <location>
        <begin position="15"/>
        <end position="75"/>
    </location>
</feature>
<evidence type="ECO:0000259" key="5">
    <source>
        <dbReference type="PROSITE" id="PS50977"/>
    </source>
</evidence>
<accession>A0A1W2M3I6</accession>
<protein>
    <recommendedName>
        <fullName evidence="5">HTH tetR-type domain-containing protein</fullName>
    </recommendedName>
</protein>
<evidence type="ECO:0000256" key="4">
    <source>
        <dbReference type="PROSITE-ProRule" id="PRU00335"/>
    </source>
</evidence>
<dbReference type="PRINTS" id="PR00455">
    <property type="entry name" value="HTHTETR"/>
</dbReference>
<keyword evidence="1" id="KW-0805">Transcription regulation</keyword>